<evidence type="ECO:0000313" key="3">
    <source>
        <dbReference type="Proteomes" id="UP000683401"/>
    </source>
</evidence>
<sequence>MSSPPKYFSLFTLLALLSLSACTQYRYIKPDTAEGRQCVEKLDARVAECETKEQQTRQSNKQFYEWQMSNYGACTHRFEASPQMPQPCGSPPSQPTESRSCLNDYKESFIGCGGRLEEIKKD</sequence>
<reference evidence="3" key="1">
    <citation type="submission" date="2021-06" db="EMBL/GenBank/DDBJ databases">
        <title>Identification of Pseudomonas cichorii causing bacterial leaf black spot of flue-cured tobacco, a new disease in China.</title>
        <authorList>
            <person name="Lu C.-H."/>
        </authorList>
    </citation>
    <scope>NUCLEOTIDE SEQUENCE [LARGE SCALE GENOMIC DNA]</scope>
    <source>
        <strain evidence="3">LJ2</strain>
    </source>
</reference>
<dbReference type="EMBL" id="CP076668">
    <property type="protein sequence ID" value="QWU84517.1"/>
    <property type="molecule type" value="Genomic_DNA"/>
</dbReference>
<protein>
    <recommendedName>
        <fullName evidence="4">Lipoprotein</fullName>
    </recommendedName>
</protein>
<accession>A0ABX8HVK8</accession>
<feature type="chain" id="PRO_5045344609" description="Lipoprotein" evidence="1">
    <location>
        <begin position="24"/>
        <end position="122"/>
    </location>
</feature>
<proteinExistence type="predicted"/>
<dbReference type="RefSeq" id="WP_216705205.1">
    <property type="nucleotide sequence ID" value="NZ_CP076668.1"/>
</dbReference>
<keyword evidence="1" id="KW-0732">Signal</keyword>
<gene>
    <name evidence="2" type="ORF">KQP88_07075</name>
</gene>
<organism evidence="2 3">
    <name type="scientific">Pseudomonas lijiangensis</name>
    <dbReference type="NCBI Taxonomy" id="2995658"/>
    <lineage>
        <taxon>Bacteria</taxon>
        <taxon>Pseudomonadati</taxon>
        <taxon>Pseudomonadota</taxon>
        <taxon>Gammaproteobacteria</taxon>
        <taxon>Pseudomonadales</taxon>
        <taxon>Pseudomonadaceae</taxon>
        <taxon>Pseudomonas</taxon>
    </lineage>
</organism>
<evidence type="ECO:0000313" key="2">
    <source>
        <dbReference type="EMBL" id="QWU84517.1"/>
    </source>
</evidence>
<dbReference type="PROSITE" id="PS51257">
    <property type="entry name" value="PROKAR_LIPOPROTEIN"/>
    <property type="match status" value="1"/>
</dbReference>
<name>A0ABX8HVK8_9PSED</name>
<dbReference type="Proteomes" id="UP000683401">
    <property type="component" value="Chromosome"/>
</dbReference>
<feature type="signal peptide" evidence="1">
    <location>
        <begin position="1"/>
        <end position="23"/>
    </location>
</feature>
<evidence type="ECO:0008006" key="4">
    <source>
        <dbReference type="Google" id="ProtNLM"/>
    </source>
</evidence>
<keyword evidence="3" id="KW-1185">Reference proteome</keyword>
<evidence type="ECO:0000256" key="1">
    <source>
        <dbReference type="SAM" id="SignalP"/>
    </source>
</evidence>